<proteinExistence type="inferred from homology"/>
<dbReference type="InterPro" id="IPR002638">
    <property type="entry name" value="Quinolinate_PRibosylTrfase_C"/>
</dbReference>
<evidence type="ECO:0000256" key="5">
    <source>
        <dbReference type="SAM" id="MobiDB-lite"/>
    </source>
</evidence>
<dbReference type="Pfam" id="PF02910">
    <property type="entry name" value="Succ_DH_flav_C"/>
    <property type="match status" value="1"/>
</dbReference>
<keyword evidence="6" id="KW-0732">Signal</keyword>
<dbReference type="Pfam" id="PF02749">
    <property type="entry name" value="QRPTase_N"/>
    <property type="match status" value="1"/>
</dbReference>
<dbReference type="InterPro" id="IPR015939">
    <property type="entry name" value="Fum_Rdtase/Succ_DH_flav-like_C"/>
</dbReference>
<feature type="domain" description="Quinolinate phosphoribosyl transferase C-terminal" evidence="7">
    <location>
        <begin position="248"/>
        <end position="307"/>
    </location>
</feature>
<dbReference type="Pfam" id="PF01729">
    <property type="entry name" value="QRPTase_C"/>
    <property type="match status" value="1"/>
</dbReference>
<dbReference type="Gene3D" id="3.90.1170.20">
    <property type="entry name" value="Quinolinate phosphoribosyl transferase, N-terminal domain"/>
    <property type="match status" value="1"/>
</dbReference>
<dbReference type="InterPro" id="IPR037128">
    <property type="entry name" value="Quinolinate_PRibosylTase_N_sf"/>
</dbReference>
<evidence type="ECO:0000313" key="11">
    <source>
        <dbReference type="Proteomes" id="UP001157017"/>
    </source>
</evidence>
<evidence type="ECO:0000256" key="2">
    <source>
        <dbReference type="ARBA" id="ARBA00022676"/>
    </source>
</evidence>
<keyword evidence="2" id="KW-0328">Glycosyltransferase</keyword>
<gene>
    <name evidence="10" type="ORF">GCM10025868_29830</name>
</gene>
<dbReference type="Gene3D" id="3.20.20.70">
    <property type="entry name" value="Aldolase class I"/>
    <property type="match status" value="1"/>
</dbReference>
<evidence type="ECO:0000259" key="7">
    <source>
        <dbReference type="Pfam" id="PF01729"/>
    </source>
</evidence>
<dbReference type="InterPro" id="IPR027277">
    <property type="entry name" value="NadC/ModD"/>
</dbReference>
<feature type="signal peptide" evidence="6">
    <location>
        <begin position="1"/>
        <end position="18"/>
    </location>
</feature>
<dbReference type="Gene3D" id="1.20.58.100">
    <property type="entry name" value="Fumarate reductase/succinate dehydrogenase flavoprotein-like, C-terminal domain"/>
    <property type="match status" value="1"/>
</dbReference>
<dbReference type="EMBL" id="BSUZ01000001">
    <property type="protein sequence ID" value="GMA87733.1"/>
    <property type="molecule type" value="Genomic_DNA"/>
</dbReference>
<dbReference type="InterPro" id="IPR013785">
    <property type="entry name" value="Aldolase_TIM"/>
</dbReference>
<evidence type="ECO:0000256" key="3">
    <source>
        <dbReference type="ARBA" id="ARBA00022679"/>
    </source>
</evidence>
<comment type="caution">
    <text evidence="10">The sequence shown here is derived from an EMBL/GenBank/DDBJ whole genome shotgun (WGS) entry which is preliminary data.</text>
</comment>
<feature type="compositionally biased region" description="Low complexity" evidence="5">
    <location>
        <begin position="359"/>
        <end position="383"/>
    </location>
</feature>
<reference evidence="11" key="1">
    <citation type="journal article" date="2019" name="Int. J. Syst. Evol. Microbiol.">
        <title>The Global Catalogue of Microorganisms (GCM) 10K type strain sequencing project: providing services to taxonomists for standard genome sequencing and annotation.</title>
        <authorList>
            <consortium name="The Broad Institute Genomics Platform"/>
            <consortium name="The Broad Institute Genome Sequencing Center for Infectious Disease"/>
            <person name="Wu L."/>
            <person name="Ma J."/>
        </authorList>
    </citation>
    <scope>NUCLEOTIDE SEQUENCE [LARGE SCALE GENOMIC DNA]</scope>
    <source>
        <strain evidence="11">NBRC 108730</strain>
    </source>
</reference>
<evidence type="ECO:0000256" key="4">
    <source>
        <dbReference type="ARBA" id="ARBA00047445"/>
    </source>
</evidence>
<keyword evidence="3" id="KW-0808">Transferase</keyword>
<dbReference type="SUPFAM" id="SSF54675">
    <property type="entry name" value="Nicotinate/Quinolinate PRTase N-terminal domain-like"/>
    <property type="match status" value="1"/>
</dbReference>
<feature type="domain" description="Quinolinate phosphoribosyl transferase N-terminal" evidence="8">
    <location>
        <begin position="156"/>
        <end position="246"/>
    </location>
</feature>
<comment type="catalytic activity">
    <reaction evidence="4">
        <text>nicotinate beta-D-ribonucleotide + CO2 + diphosphate = quinolinate + 5-phospho-alpha-D-ribose 1-diphosphate + 2 H(+)</text>
        <dbReference type="Rhea" id="RHEA:12733"/>
        <dbReference type="ChEBI" id="CHEBI:15378"/>
        <dbReference type="ChEBI" id="CHEBI:16526"/>
        <dbReference type="ChEBI" id="CHEBI:29959"/>
        <dbReference type="ChEBI" id="CHEBI:33019"/>
        <dbReference type="ChEBI" id="CHEBI:57502"/>
        <dbReference type="ChEBI" id="CHEBI:58017"/>
        <dbReference type="EC" id="2.4.2.19"/>
    </reaction>
</comment>
<keyword evidence="11" id="KW-1185">Reference proteome</keyword>
<dbReference type="InterPro" id="IPR037099">
    <property type="entry name" value="Fum_R/Succ_DH_flav-like_C_sf"/>
</dbReference>
<dbReference type="PANTHER" id="PTHR32179:SF3">
    <property type="entry name" value="NICOTINATE-NUCLEOTIDE PYROPHOSPHORYLASE [CARBOXYLATING]"/>
    <property type="match status" value="1"/>
</dbReference>
<protein>
    <submittedName>
        <fullName evidence="10">Uncharacterized protein</fullName>
    </submittedName>
</protein>
<feature type="compositionally biased region" description="Basic residues" evidence="5">
    <location>
        <begin position="313"/>
        <end position="330"/>
    </location>
</feature>
<dbReference type="SUPFAM" id="SSF46977">
    <property type="entry name" value="Succinate dehydrogenase/fumarate reductase flavoprotein C-terminal domain"/>
    <property type="match status" value="1"/>
</dbReference>
<feature type="domain" description="Fumarate reductase/succinate dehydrogenase flavoprotein-like C-terminal" evidence="9">
    <location>
        <begin position="35"/>
        <end position="90"/>
    </location>
</feature>
<dbReference type="Proteomes" id="UP001157017">
    <property type="component" value="Unassembled WGS sequence"/>
</dbReference>
<evidence type="ECO:0000259" key="8">
    <source>
        <dbReference type="Pfam" id="PF02749"/>
    </source>
</evidence>
<comment type="similarity">
    <text evidence="1">Belongs to the NadC/ModD family.</text>
</comment>
<feature type="region of interest" description="Disordered" evidence="5">
    <location>
        <begin position="80"/>
        <end position="119"/>
    </location>
</feature>
<evidence type="ECO:0000259" key="9">
    <source>
        <dbReference type="Pfam" id="PF02910"/>
    </source>
</evidence>
<evidence type="ECO:0000256" key="6">
    <source>
        <dbReference type="SAM" id="SignalP"/>
    </source>
</evidence>
<evidence type="ECO:0000313" key="10">
    <source>
        <dbReference type="EMBL" id="GMA87733.1"/>
    </source>
</evidence>
<evidence type="ECO:0000256" key="1">
    <source>
        <dbReference type="ARBA" id="ARBA00009400"/>
    </source>
</evidence>
<dbReference type="InterPro" id="IPR022412">
    <property type="entry name" value="Quinolinate_PRibosylTrfase_N"/>
</dbReference>
<name>A0ABQ6JHQ0_9ACTN</name>
<dbReference type="InterPro" id="IPR036068">
    <property type="entry name" value="Nicotinate_pribotase-like_C"/>
</dbReference>
<accession>A0ABQ6JHQ0</accession>
<feature type="chain" id="PRO_5046850766" evidence="6">
    <location>
        <begin position="19"/>
        <end position="383"/>
    </location>
</feature>
<organism evidence="10 11">
    <name type="scientific">Angustibacter aerolatus</name>
    <dbReference type="NCBI Taxonomy" id="1162965"/>
    <lineage>
        <taxon>Bacteria</taxon>
        <taxon>Bacillati</taxon>
        <taxon>Actinomycetota</taxon>
        <taxon>Actinomycetes</taxon>
        <taxon>Kineosporiales</taxon>
        <taxon>Kineosporiaceae</taxon>
    </lineage>
</organism>
<feature type="compositionally biased region" description="Basic and acidic residues" evidence="5">
    <location>
        <begin position="99"/>
        <end position="113"/>
    </location>
</feature>
<dbReference type="PANTHER" id="PTHR32179">
    <property type="entry name" value="NICOTINATE-NUCLEOTIDE PYROPHOSPHORYLASE [CARBOXYLATING]"/>
    <property type="match status" value="1"/>
</dbReference>
<sequence>MTAGAGALRSGASLTATAASLAALAPSADAVAGPAAWETTNLHAVATVLTAAATLREETRGGHLRSDFPDAREAWRGHLTAQARRRRRARADVRPGATRPDRPARPDRPDRLVGHHRPPWHGGARVSLLPGVPDEVVRDVVRRALDEDLGGPDGVDVTSSATIPLEQSSRVQVVARADGVVAGLPLFGAVWADVAHRLGCPPVQVRDRVSDGDRVRRDDVLVEARGATQALLVGERTALNLVCRLSGVATHTRRWADALQGTGTTVLDTRKTTPGLRALEKYAVRAGGGTNKRMGLHDVAMIKDNHKPGCRLGHRGLRRRPRAVPRRRRAGRGDDGRRGAGGGGGRRAVPAVRQHDARACCGRPSRRCAPPCPSGSRSRAPAT</sequence>
<feature type="region of interest" description="Disordered" evidence="5">
    <location>
        <begin position="313"/>
        <end position="383"/>
    </location>
</feature>
<dbReference type="SUPFAM" id="SSF51690">
    <property type="entry name" value="Nicotinate/Quinolinate PRTase C-terminal domain-like"/>
    <property type="match status" value="1"/>
</dbReference>